<gene>
    <name evidence="1" type="ORF">AGERDE_LOCUS6476</name>
</gene>
<sequence length="60" mass="6809">MSWYHGGAVNLIRDVNVTMRVLCFVGKQLSNFCDEKVNCPNTIRKNSYPKAILSQPSQHV</sequence>
<dbReference type="EMBL" id="CAJVPL010001018">
    <property type="protein sequence ID" value="CAG8547145.1"/>
    <property type="molecule type" value="Genomic_DNA"/>
</dbReference>
<comment type="caution">
    <text evidence="1">The sequence shown here is derived from an EMBL/GenBank/DDBJ whole genome shotgun (WGS) entry which is preliminary data.</text>
</comment>
<name>A0A9N9AYX6_9GLOM</name>
<evidence type="ECO:0000313" key="2">
    <source>
        <dbReference type="Proteomes" id="UP000789831"/>
    </source>
</evidence>
<dbReference type="AlphaFoldDB" id="A0A9N9AYX6"/>
<protein>
    <submittedName>
        <fullName evidence="1">249_t:CDS:1</fullName>
    </submittedName>
</protein>
<dbReference type="Proteomes" id="UP000789831">
    <property type="component" value="Unassembled WGS sequence"/>
</dbReference>
<accession>A0A9N9AYX6</accession>
<evidence type="ECO:0000313" key="1">
    <source>
        <dbReference type="EMBL" id="CAG8547145.1"/>
    </source>
</evidence>
<keyword evidence="2" id="KW-1185">Reference proteome</keyword>
<organism evidence="1 2">
    <name type="scientific">Ambispora gerdemannii</name>
    <dbReference type="NCBI Taxonomy" id="144530"/>
    <lineage>
        <taxon>Eukaryota</taxon>
        <taxon>Fungi</taxon>
        <taxon>Fungi incertae sedis</taxon>
        <taxon>Mucoromycota</taxon>
        <taxon>Glomeromycotina</taxon>
        <taxon>Glomeromycetes</taxon>
        <taxon>Archaeosporales</taxon>
        <taxon>Ambisporaceae</taxon>
        <taxon>Ambispora</taxon>
    </lineage>
</organism>
<proteinExistence type="predicted"/>
<reference evidence="1" key="1">
    <citation type="submission" date="2021-06" db="EMBL/GenBank/DDBJ databases">
        <authorList>
            <person name="Kallberg Y."/>
            <person name="Tangrot J."/>
            <person name="Rosling A."/>
        </authorList>
    </citation>
    <scope>NUCLEOTIDE SEQUENCE</scope>
    <source>
        <strain evidence="1">MT106</strain>
    </source>
</reference>